<evidence type="ECO:0000313" key="8">
    <source>
        <dbReference type="Proteomes" id="UP000659654"/>
    </source>
</evidence>
<dbReference type="Pfam" id="PF01852">
    <property type="entry name" value="START"/>
    <property type="match status" value="1"/>
</dbReference>
<name>A0A1I7SRG9_BURXY</name>
<reference evidence="9" key="1">
    <citation type="submission" date="2016-11" db="UniProtKB">
        <authorList>
            <consortium name="WormBaseParasite"/>
        </authorList>
    </citation>
    <scope>IDENTIFICATION</scope>
</reference>
<evidence type="ECO:0000256" key="4">
    <source>
        <dbReference type="ARBA" id="ARBA00024750"/>
    </source>
</evidence>
<dbReference type="GO" id="GO:0006869">
    <property type="term" value="P:lipid transport"/>
    <property type="evidence" value="ECO:0007669"/>
    <property type="project" value="UniProtKB-KW"/>
</dbReference>
<dbReference type="InterPro" id="IPR023393">
    <property type="entry name" value="START-like_dom_sf"/>
</dbReference>
<evidence type="ECO:0000256" key="2">
    <source>
        <dbReference type="ARBA" id="ARBA00023055"/>
    </source>
</evidence>
<organism evidence="7 9">
    <name type="scientific">Bursaphelenchus xylophilus</name>
    <name type="common">Pinewood nematode worm</name>
    <name type="synonym">Aphelenchoides xylophilus</name>
    <dbReference type="NCBI Taxonomy" id="6326"/>
    <lineage>
        <taxon>Eukaryota</taxon>
        <taxon>Metazoa</taxon>
        <taxon>Ecdysozoa</taxon>
        <taxon>Nematoda</taxon>
        <taxon>Chromadorea</taxon>
        <taxon>Rhabditida</taxon>
        <taxon>Tylenchina</taxon>
        <taxon>Tylenchomorpha</taxon>
        <taxon>Aphelenchoidea</taxon>
        <taxon>Aphelenchoididae</taxon>
        <taxon>Bursaphelenchus</taxon>
    </lineage>
</organism>
<gene>
    <name evidence="6" type="ORF">BXYJ_LOCUS5408</name>
</gene>
<dbReference type="Gene3D" id="3.30.530.20">
    <property type="match status" value="1"/>
</dbReference>
<dbReference type="AlphaFoldDB" id="A0A1I7SRG9"/>
<keyword evidence="3" id="KW-0446">Lipid-binding</keyword>
<keyword evidence="2" id="KW-0445">Lipid transport</keyword>
<dbReference type="PANTHER" id="PTHR46374">
    <property type="entry name" value="PROTEIN CBG07384"/>
    <property type="match status" value="1"/>
</dbReference>
<dbReference type="Proteomes" id="UP000659654">
    <property type="component" value="Unassembled WGS sequence"/>
</dbReference>
<protein>
    <submittedName>
        <fullName evidence="6">(pine wood nematode) hypothetical protein</fullName>
    </submittedName>
    <submittedName>
        <fullName evidence="9">START domain-containing protein</fullName>
    </submittedName>
</protein>
<dbReference type="SMR" id="A0A1I7SRG9"/>
<dbReference type="PROSITE" id="PS50848">
    <property type="entry name" value="START"/>
    <property type="match status" value="1"/>
</dbReference>
<evidence type="ECO:0000313" key="6">
    <source>
        <dbReference type="EMBL" id="CAD5218015.1"/>
    </source>
</evidence>
<evidence type="ECO:0000313" key="7">
    <source>
        <dbReference type="Proteomes" id="UP000095284"/>
    </source>
</evidence>
<dbReference type="CDD" id="cd00177">
    <property type="entry name" value="START"/>
    <property type="match status" value="1"/>
</dbReference>
<dbReference type="OrthoDB" id="74575at2759"/>
<keyword evidence="1" id="KW-0813">Transport</keyword>
<dbReference type="GO" id="GO:0008289">
    <property type="term" value="F:lipid binding"/>
    <property type="evidence" value="ECO:0007669"/>
    <property type="project" value="UniProtKB-KW"/>
</dbReference>
<evidence type="ECO:0000259" key="5">
    <source>
        <dbReference type="PROSITE" id="PS50848"/>
    </source>
</evidence>
<accession>A0A1I7SRG9</accession>
<evidence type="ECO:0000256" key="3">
    <source>
        <dbReference type="ARBA" id="ARBA00023121"/>
    </source>
</evidence>
<dbReference type="InterPro" id="IPR043556">
    <property type="entry name" value="StARD5/6"/>
</dbReference>
<dbReference type="PANTHER" id="PTHR46374:SF1">
    <property type="entry name" value="START DOMAIN-CONTAINING PROTEIN"/>
    <property type="match status" value="1"/>
</dbReference>
<evidence type="ECO:0000313" key="9">
    <source>
        <dbReference type="WBParaSite" id="BXY_1563300.1"/>
    </source>
</evidence>
<dbReference type="WBParaSite" id="BXY_1563300.1">
    <property type="protein sequence ID" value="BXY_1563300.1"/>
    <property type="gene ID" value="BXY_1563300"/>
</dbReference>
<dbReference type="Proteomes" id="UP000095284">
    <property type="component" value="Unplaced"/>
</dbReference>
<reference evidence="6" key="2">
    <citation type="submission" date="2020-09" db="EMBL/GenBank/DDBJ databases">
        <authorList>
            <person name="Kikuchi T."/>
        </authorList>
    </citation>
    <scope>NUCLEOTIDE SEQUENCE</scope>
    <source>
        <strain evidence="6">Ka4C1</strain>
    </source>
</reference>
<dbReference type="EMBL" id="CAJFDI010000002">
    <property type="protein sequence ID" value="CAD5218015.1"/>
    <property type="molecule type" value="Genomic_DNA"/>
</dbReference>
<dbReference type="SUPFAM" id="SSF55961">
    <property type="entry name" value="Bet v1-like"/>
    <property type="match status" value="1"/>
</dbReference>
<dbReference type="Proteomes" id="UP000582659">
    <property type="component" value="Unassembled WGS sequence"/>
</dbReference>
<proteinExistence type="predicted"/>
<comment type="function">
    <text evidence="4">May be involved in the intracellular transport of sterols or other lipids. May bind cholesterol or other sterols.</text>
</comment>
<sequence>MSFPTEAEYLQQASGALEIVEKYARDKLSRFPHHDFSSPSHTEEVKIFSGPPTDFEGAKENMLKMNTILKVTVDKLFDKMVPFKGLRKQWDDQIEQQKVLQQIGDDVFIVHTVFKHRGFLPARDSVIIYKVKRSETEALVAGTSTTHPDAPPSPQVIRANVHFVGYRLKNAGANYTKLRIYWCADLNLPSHAPADFKHSLLNEFVRKLIAAGIPSINPNPVNYHP</sequence>
<dbReference type="SMART" id="SM00234">
    <property type="entry name" value="START"/>
    <property type="match status" value="1"/>
</dbReference>
<dbReference type="EMBL" id="CAJFCV020000002">
    <property type="protein sequence ID" value="CAG9102416.1"/>
    <property type="molecule type" value="Genomic_DNA"/>
</dbReference>
<dbReference type="InterPro" id="IPR002913">
    <property type="entry name" value="START_lipid-bd_dom"/>
</dbReference>
<feature type="domain" description="START" evidence="5">
    <location>
        <begin position="87"/>
        <end position="213"/>
    </location>
</feature>
<evidence type="ECO:0000256" key="1">
    <source>
        <dbReference type="ARBA" id="ARBA00022448"/>
    </source>
</evidence>
<keyword evidence="8" id="KW-1185">Reference proteome</keyword>